<accession>A0A3N0GKN4</accession>
<protein>
    <submittedName>
        <fullName evidence="3">Uncharacterized protein</fullName>
    </submittedName>
</protein>
<sequence>MAVASVFIAAFMNPASAVAAPSPAAEVTATPRLAACDSPPASPDATPENRDRFVGLWSARIADKAWMQSYLDASSVPADIQAEGFHAMSADVQIWLVSCLVDDMLTQTGETPGAAKYNQYLSGINVMIFGKAEIQKLRHDLTAPPQDSGDTLPVKKDQTAGELKDMTSHLVSQPSVTSADQPKAGVSAPTTSVSKDAGGSASPQLQQLAGQPAITPTTSSPAAPALTPNPNLTGITVLDDLVGIPLVQLVLKAINELLQVVANIQQKLFTLPVVNVLASAFYRICAESPTMPLACSVSLPVGVPIPADVTGDNLPDVTGTLFPTVNLIKGDVGANFLVQRLYPNSGPLPAHVFAVYDTPFVKKRIEFGYDGRASTLARNTQTAFKLNNAVAALTGDISVSADVQSNDPGSTEALTFAVKSLVGGSAGVLPTEADPVTGSVQMSPFPNTFSVSGHLTHASSKDEDVFTVASSTPTRVDATIDQRTTTTSPQSSRRFTATVDKLPTSVTLDLVHQGENQSIDYSASAPIDLVRASDTATGDVSHPGSFTQSAYEVHGVPTNVHVDLQGAQDVKYTASAKIPEVDFSTRTLVDNNLQQQVTAKAHQVPKSIHVTNLTTAADQKVGYTADDKLADVELGMYDKDEAGVETNLVAKATGIPTQMQFTSTKATGAYDFTSNTGIDLIEATLTRNNGSILPMPGLDHATVYKRGEQLGVDFRLSGFTSAHFDGHQKTDVGLGLSPGGQTFDAIADIDDPGTGPNVLATAHVGALPSSMQVTFDPDNGKATYLASSVIPLLTATFTDRDTLMSGDVKLTDLPKSIGLTFNTSGAVPTITYDADSRLGSIEANYTEKPGGLVMHAKISDLPKYMKIGGINPIVFDARAAAPDLSGSSYLGQIFFQYGTDGTFASAPTTDDHAYLDTNTVDRTHAELLYSGLQLLSVDTANQELHAEVRNTAPRLFRAYVTTPSVSLTGFIDKVPADVRIDQVDKVVTYDASSSINEIYTTVDRANGDHLAVDVTSIPKKVSVLFDGGNAKLQWDSSAAAGGFSAIAHLTPSTVGGTRAFDASLGINSIPTHWDASWADGNVLFQAPSPGIGSITARVTNHGAYHVLGGDHLSAFFDQTAGDAPGDLDASLAISNLTKASFGKITNATGGGFQANLDMGTHGAFAFNGNVTLPGTKLLASGQFDNLPSHISLKSDSGRITYTGDTNPDLTLSVKAGTPAAISALPAVPMVHGVAARDATGGGGKAYGANVYLTGLPTGLDLNTPAGTYQVTGYHPTNNTLHIDVALTTLAAQPLTLQAQQVVPTASPVNFTFGPFVSATDGAGNHTMSLNYTANQDLGALTAEATYGNTDDAKLEISEIPKSISVNTSFGADQKTVGVAMNHGISGITASYKKVGELNFAASVHLGDVPSAVNLTIGRATASGDGKDVATPDFTFTASQPGLDIQAAATAEIATPVSADAAVSLEVADMGSTVTGQLDGTTLKINSAPKTAKFLIQGAGKVDFGTGLDFEAGPFKNTGHLDADIKIHQLTLGFENAGYLQLDLGLTTGLKGDYDTFTFGLDTDTTITLQDTLDFSIGTPFGDASFNLFDVPTTVIPLHNVIDHFRLASNTMQTLFTIPVIDVGLGYCGFDVNIRPFAYGDTNGSSFTLGQPPADDNPSAWLIMPNPNLLGFSLPDFVLDIVMYFTSPYGHDIGGDLGCHSRI</sequence>
<gene>
    <name evidence="3" type="ORF">EFL26_16530</name>
</gene>
<feature type="region of interest" description="Disordered" evidence="1">
    <location>
        <begin position="169"/>
        <end position="225"/>
    </location>
</feature>
<dbReference type="Proteomes" id="UP000279994">
    <property type="component" value="Unassembled WGS sequence"/>
</dbReference>
<organism evidence="3 4">
    <name type="scientific">Nocardioides pocheonensis</name>
    <dbReference type="NCBI Taxonomy" id="661485"/>
    <lineage>
        <taxon>Bacteria</taxon>
        <taxon>Bacillati</taxon>
        <taxon>Actinomycetota</taxon>
        <taxon>Actinomycetes</taxon>
        <taxon>Propionibacteriales</taxon>
        <taxon>Nocardioidaceae</taxon>
        <taxon>Nocardioides</taxon>
    </lineage>
</organism>
<proteinExistence type="predicted"/>
<reference evidence="3 4" key="1">
    <citation type="submission" date="2018-11" db="EMBL/GenBank/DDBJ databases">
        <authorList>
            <person name="Li F."/>
        </authorList>
    </citation>
    <scope>NUCLEOTIDE SEQUENCE [LARGE SCALE GENOMIC DNA]</scope>
    <source>
        <strain evidence="3 4">Gsoil 818</strain>
    </source>
</reference>
<name>A0A3N0GKN4_9ACTN</name>
<keyword evidence="2" id="KW-0732">Signal</keyword>
<evidence type="ECO:0000313" key="3">
    <source>
        <dbReference type="EMBL" id="RNM13035.1"/>
    </source>
</evidence>
<dbReference type="EMBL" id="RJSF01000043">
    <property type="protein sequence ID" value="RNM13035.1"/>
    <property type="molecule type" value="Genomic_DNA"/>
</dbReference>
<feature type="signal peptide" evidence="2">
    <location>
        <begin position="1"/>
        <end position="19"/>
    </location>
</feature>
<evidence type="ECO:0000313" key="4">
    <source>
        <dbReference type="Proteomes" id="UP000279994"/>
    </source>
</evidence>
<evidence type="ECO:0000256" key="2">
    <source>
        <dbReference type="SAM" id="SignalP"/>
    </source>
</evidence>
<keyword evidence="4" id="KW-1185">Reference proteome</keyword>
<feature type="compositionally biased region" description="Polar residues" evidence="1">
    <location>
        <begin position="169"/>
        <end position="180"/>
    </location>
</feature>
<comment type="caution">
    <text evidence="3">The sequence shown here is derived from an EMBL/GenBank/DDBJ whole genome shotgun (WGS) entry which is preliminary data.</text>
</comment>
<feature type="chain" id="PRO_5018022373" evidence="2">
    <location>
        <begin position="20"/>
        <end position="1702"/>
    </location>
</feature>
<feature type="compositionally biased region" description="Low complexity" evidence="1">
    <location>
        <begin position="215"/>
        <end position="225"/>
    </location>
</feature>
<evidence type="ECO:0000256" key="1">
    <source>
        <dbReference type="SAM" id="MobiDB-lite"/>
    </source>
</evidence>